<gene>
    <name evidence="3" type="ORF">COX09_04185</name>
</gene>
<dbReference type="InterPro" id="IPR004499">
    <property type="entry name" value="Pro-tRNA-ligase_IIa_arc-type"/>
</dbReference>
<dbReference type="Gene3D" id="3.40.50.800">
    <property type="entry name" value="Anticodon-binding domain"/>
    <property type="match status" value="1"/>
</dbReference>
<accession>A0A2H0B2U3</accession>
<dbReference type="GO" id="GO:0005524">
    <property type="term" value="F:ATP binding"/>
    <property type="evidence" value="ECO:0007669"/>
    <property type="project" value="InterPro"/>
</dbReference>
<dbReference type="AlphaFoldDB" id="A0A2H0B2U3"/>
<keyword evidence="1" id="KW-0436">Ligase</keyword>
<organism evidence="3 4">
    <name type="scientific">Candidatus Beckwithbacteria bacterium CG23_combo_of_CG06-09_8_20_14_all_47_9</name>
    <dbReference type="NCBI Taxonomy" id="1974498"/>
    <lineage>
        <taxon>Bacteria</taxon>
        <taxon>Candidatus Beckwithiibacteriota</taxon>
    </lineage>
</organism>
<name>A0A2H0B2U3_9BACT</name>
<dbReference type="Pfam" id="PF03129">
    <property type="entry name" value="HGTP_anticodon"/>
    <property type="match status" value="1"/>
</dbReference>
<evidence type="ECO:0000256" key="1">
    <source>
        <dbReference type="ARBA" id="ARBA00023146"/>
    </source>
</evidence>
<dbReference type="GO" id="GO:0004827">
    <property type="term" value="F:proline-tRNA ligase activity"/>
    <property type="evidence" value="ECO:0007669"/>
    <property type="project" value="InterPro"/>
</dbReference>
<dbReference type="InterPro" id="IPR004154">
    <property type="entry name" value="Anticodon-bd"/>
</dbReference>
<feature type="domain" description="Anticodon-binding" evidence="2">
    <location>
        <begin position="17"/>
        <end position="100"/>
    </location>
</feature>
<dbReference type="InterPro" id="IPR036621">
    <property type="entry name" value="Anticodon-bd_dom_sf"/>
</dbReference>
<comment type="caution">
    <text evidence="3">The sequence shown here is derived from an EMBL/GenBank/DDBJ whole genome shotgun (WGS) entry which is preliminary data.</text>
</comment>
<dbReference type="GO" id="GO:0017101">
    <property type="term" value="C:aminoacyl-tRNA synthetase multienzyme complex"/>
    <property type="evidence" value="ECO:0007669"/>
    <property type="project" value="TreeGrafter"/>
</dbReference>
<dbReference type="Proteomes" id="UP000231081">
    <property type="component" value="Unassembled WGS sequence"/>
</dbReference>
<keyword evidence="1" id="KW-0030">Aminoacyl-tRNA synthetase</keyword>
<evidence type="ECO:0000313" key="3">
    <source>
        <dbReference type="EMBL" id="PIP51964.1"/>
    </source>
</evidence>
<sequence>MRKILDDQKTLQSQIDQLKEQLADFCRGLFNVLDQEKIRVKVDERDDERVGYKINKWELKGVPLRLEVGEQELKTKTVTLVRRDTGKKAVVGLNNLAGQVKIVLDKIQKNLFVQAVESLKNNTYEINDYGRFKK</sequence>
<dbReference type="EMBL" id="PCSQ01000103">
    <property type="protein sequence ID" value="PIP51964.1"/>
    <property type="molecule type" value="Genomic_DNA"/>
</dbReference>
<dbReference type="GO" id="GO:0005737">
    <property type="term" value="C:cytoplasm"/>
    <property type="evidence" value="ECO:0007669"/>
    <property type="project" value="InterPro"/>
</dbReference>
<dbReference type="SUPFAM" id="SSF52954">
    <property type="entry name" value="Class II aaRS ABD-related"/>
    <property type="match status" value="1"/>
</dbReference>
<reference evidence="3 4" key="1">
    <citation type="submission" date="2017-09" db="EMBL/GenBank/DDBJ databases">
        <title>Depth-based differentiation of microbial function through sediment-hosted aquifers and enrichment of novel symbionts in the deep terrestrial subsurface.</title>
        <authorList>
            <person name="Probst A.J."/>
            <person name="Ladd B."/>
            <person name="Jarett J.K."/>
            <person name="Geller-Mcgrath D.E."/>
            <person name="Sieber C.M."/>
            <person name="Emerson J.B."/>
            <person name="Anantharaman K."/>
            <person name="Thomas B.C."/>
            <person name="Malmstrom R."/>
            <person name="Stieglmeier M."/>
            <person name="Klingl A."/>
            <person name="Woyke T."/>
            <person name="Ryan C.M."/>
            <person name="Banfield J.F."/>
        </authorList>
    </citation>
    <scope>NUCLEOTIDE SEQUENCE [LARGE SCALE GENOMIC DNA]</scope>
    <source>
        <strain evidence="3">CG23_combo_of_CG06-09_8_20_14_all_47_9</strain>
    </source>
</reference>
<evidence type="ECO:0000259" key="2">
    <source>
        <dbReference type="Pfam" id="PF03129"/>
    </source>
</evidence>
<dbReference type="PANTHER" id="PTHR43382">
    <property type="entry name" value="PROLYL-TRNA SYNTHETASE"/>
    <property type="match status" value="1"/>
</dbReference>
<dbReference type="GO" id="GO:0006433">
    <property type="term" value="P:prolyl-tRNA aminoacylation"/>
    <property type="evidence" value="ECO:0007669"/>
    <property type="project" value="InterPro"/>
</dbReference>
<protein>
    <recommendedName>
        <fullName evidence="2">Anticodon-binding domain-containing protein</fullName>
    </recommendedName>
</protein>
<dbReference type="PANTHER" id="PTHR43382:SF2">
    <property type="entry name" value="BIFUNCTIONAL GLUTAMATE_PROLINE--TRNA LIGASE"/>
    <property type="match status" value="1"/>
</dbReference>
<proteinExistence type="predicted"/>
<evidence type="ECO:0000313" key="4">
    <source>
        <dbReference type="Proteomes" id="UP000231081"/>
    </source>
</evidence>